<dbReference type="OrthoDB" id="17948at2759"/>
<keyword evidence="3" id="KW-0819">tRNA processing</keyword>
<dbReference type="GO" id="GO:0008033">
    <property type="term" value="P:tRNA processing"/>
    <property type="evidence" value="ECO:0007669"/>
    <property type="project" value="UniProtKB-KW"/>
</dbReference>
<reference evidence="4 5" key="1">
    <citation type="submission" date="2018-05" db="EMBL/GenBank/DDBJ databases">
        <title>Genome sequencing and assembly of the regulated plant pathogen Lachnellula willkommii and related sister species for the development of diagnostic species identification markers.</title>
        <authorList>
            <person name="Giroux E."/>
            <person name="Bilodeau G."/>
        </authorList>
    </citation>
    <scope>NUCLEOTIDE SEQUENCE [LARGE SCALE GENOMIC DNA]</scope>
    <source>
        <strain evidence="4 5">CBS 185.66</strain>
    </source>
</reference>
<dbReference type="Proteomes" id="UP000431533">
    <property type="component" value="Unassembled WGS sequence"/>
</dbReference>
<dbReference type="AlphaFoldDB" id="A0A8H8TY32"/>
<evidence type="ECO:0000313" key="4">
    <source>
        <dbReference type="EMBL" id="TVY26709.1"/>
    </source>
</evidence>
<dbReference type="EMBL" id="QGMH01000063">
    <property type="protein sequence ID" value="TVY26709.1"/>
    <property type="molecule type" value="Genomic_DNA"/>
</dbReference>
<evidence type="ECO:0000313" key="5">
    <source>
        <dbReference type="Proteomes" id="UP000431533"/>
    </source>
</evidence>
<keyword evidence="5" id="KW-1185">Reference proteome</keyword>
<protein>
    <submittedName>
        <fullName evidence="4">Putative ribonuclease P protein subunit</fullName>
    </submittedName>
</protein>
<sequence length="185" mass="19951">MLYDLNVPWTPSTSPADLSRTISFLTSLGYHTLALTHSLSATSIPAQISNPIPLTPSTPLPANTTLLRRLTLTLSDPTQNHRLPALAAAYDILALRPTTEKAYLAACNSITEHSIISLDLTQRFPFHWKPKPAMTAVARGVRFEICYAQATGAGMGQEQRRNFIGNVVGIVRATKGRGLVISSGG</sequence>
<comment type="subcellular location">
    <subcellularLocation>
        <location evidence="1">Nucleus</location>
    </subcellularLocation>
</comment>
<evidence type="ECO:0000256" key="2">
    <source>
        <dbReference type="ARBA" id="ARBA00007331"/>
    </source>
</evidence>
<dbReference type="GO" id="GO:0003723">
    <property type="term" value="F:RNA binding"/>
    <property type="evidence" value="ECO:0007669"/>
    <property type="project" value="TreeGrafter"/>
</dbReference>
<accession>A0A8H8TY32</accession>
<dbReference type="GeneID" id="41984893"/>
<comment type="similarity">
    <text evidence="2">Belongs to the eukaryotic/archaeal RNase P protein component 3 family.</text>
</comment>
<dbReference type="PANTHER" id="PTHR13031:SF0">
    <property type="entry name" value="RIBONUCLEASE P PROTEIN SUBUNIT P30"/>
    <property type="match status" value="1"/>
</dbReference>
<dbReference type="InterPro" id="IPR002738">
    <property type="entry name" value="RNase_P_p30"/>
</dbReference>
<evidence type="ECO:0000256" key="3">
    <source>
        <dbReference type="ARBA" id="ARBA00022694"/>
    </source>
</evidence>
<dbReference type="InterPro" id="IPR016195">
    <property type="entry name" value="Pol/histidinol_Pase-like"/>
</dbReference>
<organism evidence="4 5">
    <name type="scientific">Lachnellula hyalina</name>
    <dbReference type="NCBI Taxonomy" id="1316788"/>
    <lineage>
        <taxon>Eukaryota</taxon>
        <taxon>Fungi</taxon>
        <taxon>Dikarya</taxon>
        <taxon>Ascomycota</taxon>
        <taxon>Pezizomycotina</taxon>
        <taxon>Leotiomycetes</taxon>
        <taxon>Helotiales</taxon>
        <taxon>Lachnaceae</taxon>
        <taxon>Lachnellula</taxon>
    </lineage>
</organism>
<name>A0A8H8TY32_9HELO</name>
<dbReference type="Pfam" id="PF01876">
    <property type="entry name" value="RNase_P_p30"/>
    <property type="match status" value="1"/>
</dbReference>
<dbReference type="GO" id="GO:0005655">
    <property type="term" value="C:nucleolar ribonuclease P complex"/>
    <property type="evidence" value="ECO:0007669"/>
    <property type="project" value="TreeGrafter"/>
</dbReference>
<dbReference type="Gene3D" id="3.20.20.140">
    <property type="entry name" value="Metal-dependent hydrolases"/>
    <property type="match status" value="1"/>
</dbReference>
<dbReference type="PANTHER" id="PTHR13031">
    <property type="entry name" value="RIBONUCLEASE P SUBUNIT P30"/>
    <property type="match status" value="1"/>
</dbReference>
<comment type="caution">
    <text evidence="4">The sequence shown here is derived from an EMBL/GenBank/DDBJ whole genome shotgun (WGS) entry which is preliminary data.</text>
</comment>
<dbReference type="SUPFAM" id="SSF89550">
    <property type="entry name" value="PHP domain-like"/>
    <property type="match status" value="1"/>
</dbReference>
<dbReference type="RefSeq" id="XP_031005497.1">
    <property type="nucleotide sequence ID" value="XM_031149652.1"/>
</dbReference>
<proteinExistence type="inferred from homology"/>
<gene>
    <name evidence="4" type="ORF">LHYA1_G004695</name>
</gene>
<feature type="non-terminal residue" evidence="4">
    <location>
        <position position="185"/>
    </location>
</feature>
<evidence type="ECO:0000256" key="1">
    <source>
        <dbReference type="ARBA" id="ARBA00004123"/>
    </source>
</evidence>